<dbReference type="Pfam" id="PF01243">
    <property type="entry name" value="PNPOx_N"/>
    <property type="match status" value="1"/>
</dbReference>
<gene>
    <name evidence="2" type="ORF">K2U94_12600</name>
</gene>
<dbReference type="InterPro" id="IPR011576">
    <property type="entry name" value="Pyridox_Oxase_N"/>
</dbReference>
<organism evidence="2 3">
    <name type="scientific">Candidatus Rhodoblastus alkanivorans</name>
    <dbReference type="NCBI Taxonomy" id="2954117"/>
    <lineage>
        <taxon>Bacteria</taxon>
        <taxon>Pseudomonadati</taxon>
        <taxon>Pseudomonadota</taxon>
        <taxon>Alphaproteobacteria</taxon>
        <taxon>Hyphomicrobiales</taxon>
        <taxon>Rhodoblastaceae</taxon>
        <taxon>Rhodoblastus</taxon>
    </lineage>
</organism>
<dbReference type="RefSeq" id="WP_243067539.1">
    <property type="nucleotide sequence ID" value="NZ_JAIVFK010000009.1"/>
</dbReference>
<evidence type="ECO:0000313" key="2">
    <source>
        <dbReference type="EMBL" id="MCI4683596.1"/>
    </source>
</evidence>
<reference evidence="2" key="1">
    <citation type="journal article" date="2022" name="ISME J.">
        <title>Identification of active gaseous-alkane degraders at natural gas seeps.</title>
        <authorList>
            <person name="Farhan Ul Haque M."/>
            <person name="Hernandez M."/>
            <person name="Crombie A.T."/>
            <person name="Murrell J.C."/>
        </authorList>
    </citation>
    <scope>NUCLEOTIDE SEQUENCE</scope>
    <source>
        <strain evidence="2">PC2</strain>
    </source>
</reference>
<dbReference type="PANTHER" id="PTHR42815:SF2">
    <property type="entry name" value="FAD-BINDING, PUTATIVE (AFU_ORTHOLOGUE AFUA_6G07600)-RELATED"/>
    <property type="match status" value="1"/>
</dbReference>
<dbReference type="EMBL" id="JAIVFP010000001">
    <property type="protein sequence ID" value="MCI4683596.1"/>
    <property type="molecule type" value="Genomic_DNA"/>
</dbReference>
<keyword evidence="3" id="KW-1185">Reference proteome</keyword>
<proteinExistence type="predicted"/>
<sequence length="218" mass="24368">MSKFYSEKHRALQDKFDSRRMADLMENNIVHNEFAEHESAFIQSLDMFFLSTVDGAGRPTVSYKGGAPGFVRVTGPSALVFPWYDGNGMYYSAGNLMNAAQVGLLFIDFVTPNRLRVQGEAEVRFEHPLLDLYPGAEFLVNVAVEAIWVNCPRYIHRHEKVGLSKYVPQPETLAPLPGWKRLDIVQDAIPARDRERVAGAGGELSMESYAELIAKGEA</sequence>
<dbReference type="PANTHER" id="PTHR42815">
    <property type="entry name" value="FAD-BINDING, PUTATIVE (AFU_ORTHOLOGUE AFUA_6G07600)-RELATED"/>
    <property type="match status" value="1"/>
</dbReference>
<dbReference type="SUPFAM" id="SSF50475">
    <property type="entry name" value="FMN-binding split barrel"/>
    <property type="match status" value="1"/>
</dbReference>
<accession>A0ABS9Z964</accession>
<evidence type="ECO:0000313" key="3">
    <source>
        <dbReference type="Proteomes" id="UP001139104"/>
    </source>
</evidence>
<dbReference type="Proteomes" id="UP001139104">
    <property type="component" value="Unassembled WGS sequence"/>
</dbReference>
<evidence type="ECO:0000259" key="1">
    <source>
        <dbReference type="Pfam" id="PF01243"/>
    </source>
</evidence>
<comment type="caution">
    <text evidence="2">The sequence shown here is derived from an EMBL/GenBank/DDBJ whole genome shotgun (WGS) entry which is preliminary data.</text>
</comment>
<dbReference type="Gene3D" id="2.30.110.10">
    <property type="entry name" value="Electron Transport, Fmn-binding Protein, Chain A"/>
    <property type="match status" value="1"/>
</dbReference>
<feature type="domain" description="Pyridoxamine 5'-phosphate oxidase N-terminal" evidence="1">
    <location>
        <begin position="37"/>
        <end position="130"/>
    </location>
</feature>
<dbReference type="InterPro" id="IPR012349">
    <property type="entry name" value="Split_barrel_FMN-bd"/>
</dbReference>
<name>A0ABS9Z964_9HYPH</name>
<protein>
    <submittedName>
        <fullName evidence="2">Pyridoxamine 5'-phosphate oxidase family protein</fullName>
    </submittedName>
</protein>